<dbReference type="InterPro" id="IPR020922">
    <property type="entry name" value="dITP/XTP_pyrophosphatase"/>
</dbReference>
<feature type="binding site" evidence="10">
    <location>
        <position position="70"/>
    </location>
    <ligand>
        <name>Mg(2+)</name>
        <dbReference type="ChEBI" id="CHEBI:18420"/>
    </ligand>
</feature>
<dbReference type="PANTHER" id="PTHR11067">
    <property type="entry name" value="INOSINE TRIPHOSPHATE PYROPHOSPHATASE/HAM1 PROTEIN"/>
    <property type="match status" value="1"/>
</dbReference>
<comment type="catalytic activity">
    <reaction evidence="10">
        <text>ITP + H2O = IMP + diphosphate + H(+)</text>
        <dbReference type="Rhea" id="RHEA:29399"/>
        <dbReference type="ChEBI" id="CHEBI:15377"/>
        <dbReference type="ChEBI" id="CHEBI:15378"/>
        <dbReference type="ChEBI" id="CHEBI:33019"/>
        <dbReference type="ChEBI" id="CHEBI:58053"/>
        <dbReference type="ChEBI" id="CHEBI:61402"/>
        <dbReference type="EC" id="3.6.1.66"/>
    </reaction>
</comment>
<dbReference type="Gene3D" id="3.90.950.10">
    <property type="match status" value="1"/>
</dbReference>
<comment type="similarity">
    <text evidence="1 10 11">Belongs to the HAM1 NTPase family.</text>
</comment>
<dbReference type="OrthoDB" id="9807456at2"/>
<reference evidence="12 13" key="1">
    <citation type="submission" date="2016-02" db="EMBL/GenBank/DDBJ databases">
        <title>Genome sequence of Moorella mulderi DSM 14980.</title>
        <authorList>
            <person name="Poehlein A."/>
            <person name="Daniel R."/>
        </authorList>
    </citation>
    <scope>NUCLEOTIDE SEQUENCE [LARGE SCALE GENOMIC DNA]</scope>
    <source>
        <strain evidence="12 13">DSM 14980</strain>
    </source>
</reference>
<keyword evidence="5 10" id="KW-0378">Hydrolase</keyword>
<evidence type="ECO:0000256" key="4">
    <source>
        <dbReference type="ARBA" id="ARBA00022741"/>
    </source>
</evidence>
<dbReference type="GO" id="GO:0046872">
    <property type="term" value="F:metal ion binding"/>
    <property type="evidence" value="ECO:0007669"/>
    <property type="project" value="UniProtKB-KW"/>
</dbReference>
<dbReference type="EC" id="3.6.1.66" evidence="10"/>
<evidence type="ECO:0000256" key="7">
    <source>
        <dbReference type="ARBA" id="ARBA00023080"/>
    </source>
</evidence>
<gene>
    <name evidence="12" type="primary">rdgB</name>
    <name evidence="12" type="ORF">MOMUL_20260</name>
</gene>
<feature type="active site" description="Proton acceptor" evidence="10">
    <location>
        <position position="70"/>
    </location>
</feature>
<dbReference type="GO" id="GO:0000166">
    <property type="term" value="F:nucleotide binding"/>
    <property type="evidence" value="ECO:0007669"/>
    <property type="project" value="UniProtKB-KW"/>
</dbReference>
<feature type="binding site" evidence="10">
    <location>
        <position position="41"/>
    </location>
    <ligand>
        <name>Mg(2+)</name>
        <dbReference type="ChEBI" id="CHEBI:18420"/>
    </ligand>
</feature>
<organism evidence="12 13">
    <name type="scientific">Moorella mulderi DSM 14980</name>
    <dbReference type="NCBI Taxonomy" id="1122241"/>
    <lineage>
        <taxon>Bacteria</taxon>
        <taxon>Bacillati</taxon>
        <taxon>Bacillota</taxon>
        <taxon>Clostridia</taxon>
        <taxon>Neomoorellales</taxon>
        <taxon>Neomoorellaceae</taxon>
        <taxon>Neomoorella</taxon>
    </lineage>
</organism>
<dbReference type="NCBIfam" id="NF011397">
    <property type="entry name" value="PRK14822.1"/>
    <property type="match status" value="1"/>
</dbReference>
<dbReference type="Proteomes" id="UP000075670">
    <property type="component" value="Unassembled WGS sequence"/>
</dbReference>
<evidence type="ECO:0000256" key="8">
    <source>
        <dbReference type="ARBA" id="ARBA00051875"/>
    </source>
</evidence>
<keyword evidence="13" id="KW-1185">Reference proteome</keyword>
<dbReference type="GO" id="GO:0035870">
    <property type="term" value="F:dITP diphosphatase activity"/>
    <property type="evidence" value="ECO:0007669"/>
    <property type="project" value="UniProtKB-UniRule"/>
</dbReference>
<dbReference type="GO" id="GO:0036220">
    <property type="term" value="F:ITP diphosphatase activity"/>
    <property type="evidence" value="ECO:0007669"/>
    <property type="project" value="UniProtKB-UniRule"/>
</dbReference>
<comment type="cofactor">
    <cofactor evidence="10">
        <name>Mg(2+)</name>
        <dbReference type="ChEBI" id="CHEBI:18420"/>
    </cofactor>
    <text evidence="10">Binds 1 Mg(2+) ion per subunit.</text>
</comment>
<dbReference type="GO" id="GO:0009117">
    <property type="term" value="P:nucleotide metabolic process"/>
    <property type="evidence" value="ECO:0007669"/>
    <property type="project" value="UniProtKB-KW"/>
</dbReference>
<evidence type="ECO:0000256" key="11">
    <source>
        <dbReference type="RuleBase" id="RU003781"/>
    </source>
</evidence>
<comment type="catalytic activity">
    <reaction evidence="8 10">
        <text>dITP + H2O = dIMP + diphosphate + H(+)</text>
        <dbReference type="Rhea" id="RHEA:28342"/>
        <dbReference type="ChEBI" id="CHEBI:15377"/>
        <dbReference type="ChEBI" id="CHEBI:15378"/>
        <dbReference type="ChEBI" id="CHEBI:33019"/>
        <dbReference type="ChEBI" id="CHEBI:61194"/>
        <dbReference type="ChEBI" id="CHEBI:61382"/>
        <dbReference type="EC" id="3.6.1.66"/>
    </reaction>
</comment>
<dbReference type="SUPFAM" id="SSF52972">
    <property type="entry name" value="ITPase-like"/>
    <property type="match status" value="1"/>
</dbReference>
<dbReference type="RefSeq" id="WP_062284560.1">
    <property type="nucleotide sequence ID" value="NZ_LTBC01000007.1"/>
</dbReference>
<accession>A0A151AW50</accession>
<dbReference type="EMBL" id="LTBC01000007">
    <property type="protein sequence ID" value="KYH31876.1"/>
    <property type="molecule type" value="Genomic_DNA"/>
</dbReference>
<proteinExistence type="inferred from homology"/>
<name>A0A151AW50_9FIRM</name>
<keyword evidence="6 10" id="KW-0460">Magnesium</keyword>
<dbReference type="AlphaFoldDB" id="A0A151AW50"/>
<dbReference type="NCBIfam" id="TIGR00042">
    <property type="entry name" value="RdgB/HAM1 family non-canonical purine NTP pyrophosphatase"/>
    <property type="match status" value="1"/>
</dbReference>
<dbReference type="CDD" id="cd00515">
    <property type="entry name" value="HAM1"/>
    <property type="match status" value="1"/>
</dbReference>
<dbReference type="InterPro" id="IPR002637">
    <property type="entry name" value="RdgB/HAM1"/>
</dbReference>
<dbReference type="GO" id="GO:0009146">
    <property type="term" value="P:purine nucleoside triphosphate catabolic process"/>
    <property type="evidence" value="ECO:0007669"/>
    <property type="project" value="UniProtKB-UniRule"/>
</dbReference>
<comment type="caution">
    <text evidence="12">The sequence shown here is derived from an EMBL/GenBank/DDBJ whole genome shotgun (WGS) entry which is preliminary data.</text>
</comment>
<evidence type="ECO:0000256" key="5">
    <source>
        <dbReference type="ARBA" id="ARBA00022801"/>
    </source>
</evidence>
<evidence type="ECO:0000256" key="10">
    <source>
        <dbReference type="HAMAP-Rule" id="MF_01405"/>
    </source>
</evidence>
<dbReference type="PANTHER" id="PTHR11067:SF9">
    <property type="entry name" value="INOSINE TRIPHOSPHATE PYROPHOSPHATASE"/>
    <property type="match status" value="1"/>
</dbReference>
<dbReference type="GO" id="GO:0005829">
    <property type="term" value="C:cytosol"/>
    <property type="evidence" value="ECO:0007669"/>
    <property type="project" value="TreeGrafter"/>
</dbReference>
<feature type="binding site" evidence="10">
    <location>
        <begin position="153"/>
        <end position="156"/>
    </location>
    <ligand>
        <name>substrate</name>
    </ligand>
</feature>
<feature type="binding site" evidence="10">
    <location>
        <position position="176"/>
    </location>
    <ligand>
        <name>substrate</name>
    </ligand>
</feature>
<comment type="function">
    <text evidence="10">Pyrophosphatase that catalyzes the hydrolysis of nucleoside triphosphates to their monophosphate derivatives, with a high preference for the non-canonical purine nucleotides XTP (xanthosine triphosphate), dITP (deoxyinosine triphosphate) and ITP. Seems to function as a house-cleaning enzyme that removes non-canonical purine nucleotides from the nucleotide pool, thus preventing their incorporation into DNA/RNA and avoiding chromosomal lesions.</text>
</comment>
<evidence type="ECO:0000256" key="1">
    <source>
        <dbReference type="ARBA" id="ARBA00008023"/>
    </source>
</evidence>
<keyword evidence="4 10" id="KW-0547">Nucleotide-binding</keyword>
<evidence type="ECO:0000313" key="12">
    <source>
        <dbReference type="EMBL" id="KYH31876.1"/>
    </source>
</evidence>
<evidence type="ECO:0000313" key="13">
    <source>
        <dbReference type="Proteomes" id="UP000075670"/>
    </source>
</evidence>
<dbReference type="GO" id="GO:0017111">
    <property type="term" value="F:ribonucleoside triphosphate phosphatase activity"/>
    <property type="evidence" value="ECO:0007669"/>
    <property type="project" value="InterPro"/>
</dbReference>
<dbReference type="FunFam" id="3.90.950.10:FF:000001">
    <property type="entry name" value="dITP/XTP pyrophosphatase"/>
    <property type="match status" value="1"/>
</dbReference>
<feature type="binding site" evidence="10">
    <location>
        <position position="71"/>
    </location>
    <ligand>
        <name>substrate</name>
    </ligand>
</feature>
<evidence type="ECO:0000256" key="6">
    <source>
        <dbReference type="ARBA" id="ARBA00022842"/>
    </source>
</evidence>
<dbReference type="GO" id="GO:0036222">
    <property type="term" value="F:XTP diphosphatase activity"/>
    <property type="evidence" value="ECO:0007669"/>
    <property type="project" value="UniProtKB-UniRule"/>
</dbReference>
<evidence type="ECO:0000256" key="3">
    <source>
        <dbReference type="ARBA" id="ARBA00022723"/>
    </source>
</evidence>
<dbReference type="Pfam" id="PF01725">
    <property type="entry name" value="Ham1p_like"/>
    <property type="match status" value="1"/>
</dbReference>
<comment type="subunit">
    <text evidence="2 10">Homodimer.</text>
</comment>
<feature type="binding site" evidence="10">
    <location>
        <begin position="181"/>
        <end position="182"/>
    </location>
    <ligand>
        <name>substrate</name>
    </ligand>
</feature>
<evidence type="ECO:0000256" key="9">
    <source>
        <dbReference type="ARBA" id="ARBA00052017"/>
    </source>
</evidence>
<dbReference type="PATRIC" id="fig|1122241.3.peg.2151"/>
<keyword evidence="3 10" id="KW-0479">Metal-binding</keyword>
<dbReference type="InterPro" id="IPR029001">
    <property type="entry name" value="ITPase-like_fam"/>
</dbReference>
<evidence type="ECO:0000256" key="2">
    <source>
        <dbReference type="ARBA" id="ARBA00011738"/>
    </source>
</evidence>
<dbReference type="HAMAP" id="MF_01405">
    <property type="entry name" value="Non_canon_purine_NTPase"/>
    <property type="match status" value="1"/>
</dbReference>
<sequence length="207" mass="22660">MSRIVVATGNEGKAREFRELLRGLDVVVATLRDFPDLRMPEETGQTFAENATLKARSVAEGTGLPALGDDSGLEVDFLNGAPGVYSARFAGEPADDWRNNAKLLQLLAGVPWEQRTARFRCALALVTPGGDTYLAEGTLEGFIALEPRGECGFGYDPLFYLPEYGKTLAELGEEIKNNLSHRARAVQNLWPVLSRLWPGDKAGDTRY</sequence>
<protein>
    <recommendedName>
        <fullName evidence="10">dITP/XTP pyrophosphatase</fullName>
        <ecNumber evidence="10">3.6.1.66</ecNumber>
    </recommendedName>
    <alternativeName>
        <fullName evidence="10">Non-canonical purine NTP pyrophosphatase</fullName>
    </alternativeName>
    <alternativeName>
        <fullName evidence="10">Non-standard purine NTP pyrophosphatase</fullName>
    </alternativeName>
    <alternativeName>
        <fullName evidence="10">Nucleoside-triphosphate diphosphatase</fullName>
    </alternativeName>
    <alternativeName>
        <fullName evidence="10">Nucleoside-triphosphate pyrophosphatase</fullName>
        <shortName evidence="10">NTPase</shortName>
    </alternativeName>
</protein>
<feature type="binding site" evidence="10">
    <location>
        <begin position="8"/>
        <end position="13"/>
    </location>
    <ligand>
        <name>substrate</name>
    </ligand>
</feature>
<comment type="catalytic activity">
    <reaction evidence="9 10">
        <text>XTP + H2O = XMP + diphosphate + H(+)</text>
        <dbReference type="Rhea" id="RHEA:28610"/>
        <dbReference type="ChEBI" id="CHEBI:15377"/>
        <dbReference type="ChEBI" id="CHEBI:15378"/>
        <dbReference type="ChEBI" id="CHEBI:33019"/>
        <dbReference type="ChEBI" id="CHEBI:57464"/>
        <dbReference type="ChEBI" id="CHEBI:61314"/>
        <dbReference type="EC" id="3.6.1.66"/>
    </reaction>
</comment>
<keyword evidence="7 10" id="KW-0546">Nucleotide metabolism</keyword>